<name>A0A2S0VS14_9ALTE</name>
<keyword evidence="3" id="KW-1185">Reference proteome</keyword>
<protein>
    <submittedName>
        <fullName evidence="2">Maturase</fullName>
    </submittedName>
</protein>
<reference evidence="2 3" key="1">
    <citation type="submission" date="2018-01" db="EMBL/GenBank/DDBJ databases">
        <title>Genome sequence of a Cantenovulum-like bacteria.</title>
        <authorList>
            <person name="Tan W.R."/>
            <person name="Lau N.-S."/>
            <person name="Go F."/>
            <person name="Amirul A.-A.A."/>
        </authorList>
    </citation>
    <scope>NUCLEOTIDE SEQUENCE [LARGE SCALE GENOMIC DNA]</scope>
    <source>
        <strain evidence="2 3">CCB-QB4</strain>
    </source>
</reference>
<gene>
    <name evidence="2" type="ORF">C2869_11430</name>
</gene>
<evidence type="ECO:0000259" key="1">
    <source>
        <dbReference type="Pfam" id="PF08388"/>
    </source>
</evidence>
<organism evidence="2 3">
    <name type="scientific">Saccharobesus litoralis</name>
    <dbReference type="NCBI Taxonomy" id="2172099"/>
    <lineage>
        <taxon>Bacteria</taxon>
        <taxon>Pseudomonadati</taxon>
        <taxon>Pseudomonadota</taxon>
        <taxon>Gammaproteobacteria</taxon>
        <taxon>Alteromonadales</taxon>
        <taxon>Alteromonadaceae</taxon>
        <taxon>Saccharobesus</taxon>
    </lineage>
</organism>
<feature type="domain" description="Group II intron maturase-specific" evidence="1">
    <location>
        <begin position="1"/>
        <end position="58"/>
    </location>
</feature>
<proteinExistence type="predicted"/>
<accession>A0A2S0VS14</accession>
<dbReference type="InterPro" id="IPR013597">
    <property type="entry name" value="Mat_intron_G2"/>
</dbReference>
<dbReference type="AlphaFoldDB" id="A0A2S0VS14"/>
<dbReference type="KEGG" id="cate:C2869_11430"/>
<dbReference type="EMBL" id="CP026604">
    <property type="protein sequence ID" value="AWB67011.1"/>
    <property type="molecule type" value="Genomic_DNA"/>
</dbReference>
<evidence type="ECO:0000313" key="3">
    <source>
        <dbReference type="Proteomes" id="UP000244441"/>
    </source>
</evidence>
<dbReference type="Proteomes" id="UP000244441">
    <property type="component" value="Chromosome"/>
</dbReference>
<evidence type="ECO:0000313" key="2">
    <source>
        <dbReference type="EMBL" id="AWB67011.1"/>
    </source>
</evidence>
<sequence length="80" mass="10038">MQELAYKLNPMISGWINYFSRFWKTALRPLMSWINLKLLKWAKKKYKRLKFSYQRARKWMQRVCNTQPYLFSHWQFGCRP</sequence>
<dbReference type="Pfam" id="PF08388">
    <property type="entry name" value="GIIM"/>
    <property type="match status" value="1"/>
</dbReference>